<evidence type="ECO:0000256" key="10">
    <source>
        <dbReference type="RuleBase" id="RU363039"/>
    </source>
</evidence>
<gene>
    <name evidence="9" type="primary">leuS</name>
    <name evidence="15" type="ORF">CSW08_10785</name>
</gene>
<evidence type="ECO:0000259" key="12">
    <source>
        <dbReference type="Pfam" id="PF08264"/>
    </source>
</evidence>
<dbReference type="SUPFAM" id="SSF52980">
    <property type="entry name" value="Restriction endonuclease-like"/>
    <property type="match status" value="1"/>
</dbReference>
<dbReference type="GO" id="GO:0005524">
    <property type="term" value="F:ATP binding"/>
    <property type="evidence" value="ECO:0007669"/>
    <property type="project" value="UniProtKB-UniRule"/>
</dbReference>
<dbReference type="SUPFAM" id="SSF50677">
    <property type="entry name" value="ValRS/IleRS/LeuRS editing domain"/>
    <property type="match status" value="1"/>
</dbReference>
<dbReference type="SUPFAM" id="SSF47323">
    <property type="entry name" value="Anticodon-binding domain of a subclass of class I aminoacyl-tRNA synthetases"/>
    <property type="match status" value="1"/>
</dbReference>
<keyword evidence="3 9" id="KW-0436">Ligase</keyword>
<evidence type="ECO:0000313" key="15">
    <source>
        <dbReference type="EMBL" id="PKQ44889.1"/>
    </source>
</evidence>
<evidence type="ECO:0000259" key="11">
    <source>
        <dbReference type="Pfam" id="PF04480"/>
    </source>
</evidence>
<dbReference type="Pfam" id="PF13603">
    <property type="entry name" value="tRNA-synt_1_2"/>
    <property type="match status" value="1"/>
</dbReference>
<dbReference type="InterPro" id="IPR001412">
    <property type="entry name" value="aa-tRNA-synth_I_CS"/>
</dbReference>
<comment type="caution">
    <text evidence="9">Lacks conserved residue(s) required for the propagation of feature annotation.</text>
</comment>
<dbReference type="InterPro" id="IPR009008">
    <property type="entry name" value="Val/Leu/Ile-tRNA-synth_edit"/>
</dbReference>
<keyword evidence="5 9" id="KW-0067">ATP-binding</keyword>
<dbReference type="OrthoDB" id="9810365at2"/>
<dbReference type="InterPro" id="IPR007569">
    <property type="entry name" value="DUF559"/>
</dbReference>
<dbReference type="Gene3D" id="1.10.730.10">
    <property type="entry name" value="Isoleucyl-tRNA Synthetase, Domain 1"/>
    <property type="match status" value="1"/>
</dbReference>
<feature type="domain" description="Methionyl/Leucyl tRNA synthetase" evidence="13">
    <location>
        <begin position="44"/>
        <end position="151"/>
    </location>
</feature>
<dbReference type="PROSITE" id="PS00178">
    <property type="entry name" value="AA_TRNA_LIGASE_I"/>
    <property type="match status" value="1"/>
</dbReference>
<dbReference type="Pfam" id="PF08264">
    <property type="entry name" value="Anticodon_1"/>
    <property type="match status" value="1"/>
</dbReference>
<feature type="short sequence motif" description="'KMSKS' region" evidence="9">
    <location>
        <begin position="933"/>
        <end position="937"/>
    </location>
</feature>
<evidence type="ECO:0000256" key="3">
    <source>
        <dbReference type="ARBA" id="ARBA00022598"/>
    </source>
</evidence>
<dbReference type="InterPro" id="IPR013155">
    <property type="entry name" value="M/V/L/I-tRNA-synth_anticd-bd"/>
</dbReference>
<dbReference type="CDD" id="cd01038">
    <property type="entry name" value="Endonuclease_DUF559"/>
    <property type="match status" value="1"/>
</dbReference>
<dbReference type="GO" id="GO:0005829">
    <property type="term" value="C:cytosol"/>
    <property type="evidence" value="ECO:0007669"/>
    <property type="project" value="TreeGrafter"/>
</dbReference>
<feature type="binding site" evidence="9">
    <location>
        <position position="936"/>
    </location>
    <ligand>
        <name>ATP</name>
        <dbReference type="ChEBI" id="CHEBI:30616"/>
    </ligand>
</feature>
<dbReference type="GO" id="GO:0002161">
    <property type="term" value="F:aminoacyl-tRNA deacylase activity"/>
    <property type="evidence" value="ECO:0007669"/>
    <property type="project" value="InterPro"/>
</dbReference>
<dbReference type="AlphaFoldDB" id="A0A2N3HIU0"/>
<dbReference type="InterPro" id="IPR011335">
    <property type="entry name" value="Restrct_endonuc-II-like"/>
</dbReference>
<reference evidence="15 16" key="1">
    <citation type="submission" date="2017-12" db="EMBL/GenBank/DDBJ databases">
        <title>Confluentibacter flavum sp. nov., isolated from the saline lake.</title>
        <authorList>
            <person name="Yu L."/>
        </authorList>
    </citation>
    <scope>NUCLEOTIDE SEQUENCE [LARGE SCALE GENOMIC DNA]</scope>
    <source>
        <strain evidence="15 16">3B</strain>
    </source>
</reference>
<dbReference type="Gene3D" id="3.40.960.10">
    <property type="entry name" value="VSR Endonuclease"/>
    <property type="match status" value="1"/>
</dbReference>
<evidence type="ECO:0000256" key="8">
    <source>
        <dbReference type="ARBA" id="ARBA00047469"/>
    </source>
</evidence>
<dbReference type="Pfam" id="PF09334">
    <property type="entry name" value="tRNA-synt_1g"/>
    <property type="match status" value="1"/>
</dbReference>
<feature type="domain" description="Methionyl/Valyl/Leucyl/Isoleucyl-tRNA synthetase anticodon-binding" evidence="12">
    <location>
        <begin position="1013"/>
        <end position="1123"/>
    </location>
</feature>
<dbReference type="SUPFAM" id="SSF52374">
    <property type="entry name" value="Nucleotidylyl transferase"/>
    <property type="match status" value="1"/>
</dbReference>
<dbReference type="PANTHER" id="PTHR43740">
    <property type="entry name" value="LEUCYL-TRNA SYNTHETASE"/>
    <property type="match status" value="1"/>
</dbReference>
<keyword evidence="2 9" id="KW-0963">Cytoplasm</keyword>
<dbReference type="Pfam" id="PF04480">
    <property type="entry name" value="DUF559"/>
    <property type="match status" value="1"/>
</dbReference>
<evidence type="ECO:0000313" key="16">
    <source>
        <dbReference type="Proteomes" id="UP000233435"/>
    </source>
</evidence>
<dbReference type="GO" id="GO:0006429">
    <property type="term" value="P:leucyl-tRNA aminoacylation"/>
    <property type="evidence" value="ECO:0007669"/>
    <property type="project" value="UniProtKB-UniRule"/>
</dbReference>
<proteinExistence type="inferred from homology"/>
<dbReference type="FunFam" id="3.40.50.620:FF:000060">
    <property type="entry name" value="Leucine--tRNA ligase"/>
    <property type="match status" value="1"/>
</dbReference>
<protein>
    <recommendedName>
        <fullName evidence="9">Leucine--tRNA ligase</fullName>
        <ecNumber evidence="9">6.1.1.4</ecNumber>
    </recommendedName>
    <alternativeName>
        <fullName evidence="9">Leucyl-tRNA synthetase</fullName>
        <shortName evidence="9">LeuRS</shortName>
    </alternativeName>
</protein>
<evidence type="ECO:0000256" key="2">
    <source>
        <dbReference type="ARBA" id="ARBA00022490"/>
    </source>
</evidence>
<name>A0A2N3HIU0_9FLAO</name>
<sequence length="1163" mass="132774">MKYNFNEIEAKWQKYWADNQTFKAKNPPLLGEMEGAPKFYVLDMFPYPSGAGLHVGHPLGYIASDIYARYKRHKGFNVLHPQGYDSFGLPAEQYAIQTGQHPALTTEENIKTYRRQLDQIGFSFDWSREVRTSDPSYYKWTQWIFIQLFNSWYNKDSNKAEDISELIKIFASEGNLKVNAVCDDTIESFSAEAWNAFDTVKQQQILLQYRLTYLAETEVNWCPALGTVLANDEIVNGVSERGGHPVIRKKMTQWSMRISAYAERLLQGLETIDWTESLKETQRNWIGKSVGASVFFPILSFPKGEEKAGSEKRPGYLTGGNNSHLILERAKEMRANPTLAEAALWEQLRNKNLDAKFRQQHLIEDYIVDFVCLDKKLIVEVDGKIHDSQIEEDAKRTEILENNYYKVIRFTNDEVLGNIEGVLKTIQEELSKRASVKNTQVPPSGARGIEVFTTRPDTIFGVSFMTLAPEHELVSQITSPAQKAEVEAYIEATAKRSERDRMADVKTISGAFTGAYAEHPFTKEPIPVWIGDYVLAGYGTGAVMSVPCGDQRDYDFAKHFNIPILNIFSITNPPPSEGSGEDKAFTEKSGFVLMNSGFLNGLSYKEATQKVIIELEKLGQGQGKTNYRLRDAVFSRQRYWGEPFPVYYVDGMPQMIDAKHLPIKLPEVEKYLPTETGEPPLGNAKKWYWLQYGDKADIVSKEEFDNSSPLGRLGGALELNTMPGWAGSSWYFNRYMDEHNENEFASKEALNYWKDVDLYIGGSEHATGHLLYSRFWQKFLFDKGLVPVDEYAKKLINQGMILGTSAFVKNLNFVFKYKSEEDLIEDTPTASVYFAPLYVSNNILKDKERLEKLLIDLINSNSKFKTLKNYIQSGKFETEPEIFFYEKHADVSFVNASDELNIEAFKNWREEYKNAEFICEEDGTFRVKREVEKMSKSKYNVVNPDQICVEYGADSLRLYEMFLGPLEQYKPWNTAGITGVHGFLKKLWRLYHQGENESFYVTSSPPSEGLGEALKTLHKTIKKVQEDIENFSFNTSVSSFMIAVNELTEQKCTSKEILEPLLILLSPYAPHIAEELWSQLGHAESISTAPFPKFYASHLVESSKNYPISFNGKMRFTLELPMDFNPQQIEEAVMAHEKTQEQLQGRVPKKVIIVPGKIVNIVG</sequence>
<dbReference type="InterPro" id="IPR015413">
    <property type="entry name" value="Methionyl/Leucyl_tRNA_Synth"/>
</dbReference>
<dbReference type="InterPro" id="IPR009080">
    <property type="entry name" value="tRNAsynth_Ia_anticodon-bd"/>
</dbReference>
<evidence type="ECO:0000256" key="9">
    <source>
        <dbReference type="HAMAP-Rule" id="MF_00049"/>
    </source>
</evidence>
<evidence type="ECO:0000259" key="13">
    <source>
        <dbReference type="Pfam" id="PF09334"/>
    </source>
</evidence>
<dbReference type="FunFam" id="1.10.730.10:FF:000011">
    <property type="entry name" value="Leucine--tRNA ligase chloroplastic/mitochondrial"/>
    <property type="match status" value="1"/>
</dbReference>
<keyword evidence="6 9" id="KW-0648">Protein biosynthesis</keyword>
<organism evidence="15 16">
    <name type="scientific">Confluentibacter flavum</name>
    <dbReference type="NCBI Taxonomy" id="1909700"/>
    <lineage>
        <taxon>Bacteria</taxon>
        <taxon>Pseudomonadati</taxon>
        <taxon>Bacteroidota</taxon>
        <taxon>Flavobacteriia</taxon>
        <taxon>Flavobacteriales</taxon>
        <taxon>Flavobacteriaceae</taxon>
        <taxon>Confluentibacter</taxon>
    </lineage>
</organism>
<keyword evidence="7 9" id="KW-0030">Aminoacyl-tRNA synthetase</keyword>
<keyword evidence="16" id="KW-1185">Reference proteome</keyword>
<keyword evidence="4 9" id="KW-0547">Nucleotide-binding</keyword>
<dbReference type="InterPro" id="IPR047216">
    <property type="entry name" value="Endonuclease_DUF559_bact"/>
</dbReference>
<dbReference type="CDD" id="cd07958">
    <property type="entry name" value="Anticodon_Ia_Leu_BEm"/>
    <property type="match status" value="1"/>
</dbReference>
<dbReference type="FunFam" id="3.40.50.620:FF:000056">
    <property type="entry name" value="Leucine--tRNA ligase"/>
    <property type="match status" value="1"/>
</dbReference>
<comment type="caution">
    <text evidence="15">The sequence shown here is derived from an EMBL/GenBank/DDBJ whole genome shotgun (WGS) entry which is preliminary data.</text>
</comment>
<dbReference type="GO" id="GO:0004823">
    <property type="term" value="F:leucine-tRNA ligase activity"/>
    <property type="evidence" value="ECO:0007669"/>
    <property type="project" value="UniProtKB-UniRule"/>
</dbReference>
<dbReference type="PANTHER" id="PTHR43740:SF2">
    <property type="entry name" value="LEUCINE--TRNA LIGASE, MITOCHONDRIAL"/>
    <property type="match status" value="1"/>
</dbReference>
<evidence type="ECO:0000256" key="1">
    <source>
        <dbReference type="ARBA" id="ARBA00005594"/>
    </source>
</evidence>
<dbReference type="RefSeq" id="WP_106659896.1">
    <property type="nucleotide sequence ID" value="NZ_PJEO01000039.1"/>
</dbReference>
<accession>A0A2N3HIU0</accession>
<dbReference type="HAMAP" id="MF_00049_B">
    <property type="entry name" value="Leu_tRNA_synth_B"/>
    <property type="match status" value="1"/>
</dbReference>
<evidence type="ECO:0000256" key="5">
    <source>
        <dbReference type="ARBA" id="ARBA00022840"/>
    </source>
</evidence>
<comment type="similarity">
    <text evidence="1 9 10">Belongs to the class-I aminoacyl-tRNA synthetase family.</text>
</comment>
<dbReference type="InterPro" id="IPR002302">
    <property type="entry name" value="Leu-tRNA-ligase"/>
</dbReference>
<dbReference type="EMBL" id="PJEO01000039">
    <property type="protein sequence ID" value="PKQ44889.1"/>
    <property type="molecule type" value="Genomic_DNA"/>
</dbReference>
<evidence type="ECO:0000256" key="4">
    <source>
        <dbReference type="ARBA" id="ARBA00022741"/>
    </source>
</evidence>
<evidence type="ECO:0000256" key="6">
    <source>
        <dbReference type="ARBA" id="ARBA00022917"/>
    </source>
</evidence>
<comment type="catalytic activity">
    <reaction evidence="8 9">
        <text>tRNA(Leu) + L-leucine + ATP = L-leucyl-tRNA(Leu) + AMP + diphosphate</text>
        <dbReference type="Rhea" id="RHEA:11688"/>
        <dbReference type="Rhea" id="RHEA-COMP:9613"/>
        <dbReference type="Rhea" id="RHEA-COMP:9622"/>
        <dbReference type="ChEBI" id="CHEBI:30616"/>
        <dbReference type="ChEBI" id="CHEBI:33019"/>
        <dbReference type="ChEBI" id="CHEBI:57427"/>
        <dbReference type="ChEBI" id="CHEBI:78442"/>
        <dbReference type="ChEBI" id="CHEBI:78494"/>
        <dbReference type="ChEBI" id="CHEBI:456215"/>
        <dbReference type="EC" id="6.1.1.4"/>
    </reaction>
</comment>
<evidence type="ECO:0000256" key="7">
    <source>
        <dbReference type="ARBA" id="ARBA00023146"/>
    </source>
</evidence>
<dbReference type="Proteomes" id="UP000233435">
    <property type="component" value="Unassembled WGS sequence"/>
</dbReference>
<feature type="domain" description="DUF559" evidence="11">
    <location>
        <begin position="328"/>
        <end position="430"/>
    </location>
</feature>
<dbReference type="Gene3D" id="3.40.50.620">
    <property type="entry name" value="HUPs"/>
    <property type="match status" value="3"/>
</dbReference>
<evidence type="ECO:0000259" key="14">
    <source>
        <dbReference type="Pfam" id="PF13603"/>
    </source>
</evidence>
<dbReference type="InterPro" id="IPR025709">
    <property type="entry name" value="Leu_tRNA-synth_edit"/>
</dbReference>
<dbReference type="InterPro" id="IPR014729">
    <property type="entry name" value="Rossmann-like_a/b/a_fold"/>
</dbReference>
<feature type="domain" description="Leucyl-tRNA synthetase editing" evidence="14">
    <location>
        <begin position="447"/>
        <end position="615"/>
    </location>
</feature>
<dbReference type="PRINTS" id="PR00985">
    <property type="entry name" value="TRNASYNTHLEU"/>
</dbReference>
<dbReference type="EC" id="6.1.1.4" evidence="9"/>
<dbReference type="Gene3D" id="3.90.740.10">
    <property type="entry name" value="Valyl/Leucyl/Isoleucyl-tRNA synthetase, editing domain"/>
    <property type="match status" value="1"/>
</dbReference>
<comment type="subcellular location">
    <subcellularLocation>
        <location evidence="9">Cytoplasm</location>
    </subcellularLocation>
</comment>